<gene>
    <name evidence="2" type="ORF">E6K79_11500</name>
</gene>
<evidence type="ECO:0000313" key="3">
    <source>
        <dbReference type="Proteomes" id="UP000317691"/>
    </source>
</evidence>
<comment type="caution">
    <text evidence="2">The sequence shown here is derived from an EMBL/GenBank/DDBJ whole genome shotgun (WGS) entry which is preliminary data.</text>
</comment>
<feature type="region of interest" description="Disordered" evidence="1">
    <location>
        <begin position="1"/>
        <end position="64"/>
    </location>
</feature>
<protein>
    <submittedName>
        <fullName evidence="2">Uncharacterized protein</fullName>
    </submittedName>
</protein>
<proteinExistence type="predicted"/>
<organism evidence="2 3">
    <name type="scientific">Eiseniibacteriota bacterium</name>
    <dbReference type="NCBI Taxonomy" id="2212470"/>
    <lineage>
        <taxon>Bacteria</taxon>
        <taxon>Candidatus Eiseniibacteriota</taxon>
    </lineage>
</organism>
<feature type="compositionally biased region" description="Basic and acidic residues" evidence="1">
    <location>
        <begin position="43"/>
        <end position="55"/>
    </location>
</feature>
<dbReference type="AlphaFoldDB" id="A0A538TGW6"/>
<evidence type="ECO:0000256" key="1">
    <source>
        <dbReference type="SAM" id="MobiDB-lite"/>
    </source>
</evidence>
<dbReference type="EMBL" id="VBOZ01000035">
    <property type="protein sequence ID" value="TMQ62873.1"/>
    <property type="molecule type" value="Genomic_DNA"/>
</dbReference>
<feature type="compositionally biased region" description="Basic residues" evidence="1">
    <location>
        <begin position="1"/>
        <end position="22"/>
    </location>
</feature>
<evidence type="ECO:0000313" key="2">
    <source>
        <dbReference type="EMBL" id="TMQ62873.1"/>
    </source>
</evidence>
<dbReference type="Proteomes" id="UP000317691">
    <property type="component" value="Unassembled WGS sequence"/>
</dbReference>
<name>A0A538TGW6_UNCEI</name>
<accession>A0A538TGW6</accession>
<sequence>MDRARCRRAARRTSRIGSRRRRCGEARRGPGGGGGRVRRQPRRRDAGRGPERLHPGDSSVSSGACGRQGCRLLEGVSIENDPRAANRQRNLGCGAFVVAQPVSADLPTGRLLGSSEGVSHRVGHLGSPEAGPVAPLRSLARHRKPSRNRSYHGRRSIRRAVRPCATPKRSSIQYSARW</sequence>
<reference evidence="2 3" key="1">
    <citation type="journal article" date="2019" name="Nat. Microbiol.">
        <title>Mediterranean grassland soil C-N compound turnover is dependent on rainfall and depth, and is mediated by genomically divergent microorganisms.</title>
        <authorList>
            <person name="Diamond S."/>
            <person name="Andeer P.F."/>
            <person name="Li Z."/>
            <person name="Crits-Christoph A."/>
            <person name="Burstein D."/>
            <person name="Anantharaman K."/>
            <person name="Lane K.R."/>
            <person name="Thomas B.C."/>
            <person name="Pan C."/>
            <person name="Northen T.R."/>
            <person name="Banfield J.F."/>
        </authorList>
    </citation>
    <scope>NUCLEOTIDE SEQUENCE [LARGE SCALE GENOMIC DNA]</scope>
    <source>
        <strain evidence="2">WS_9</strain>
    </source>
</reference>